<reference evidence="1 2" key="1">
    <citation type="submission" date="2019-02" db="EMBL/GenBank/DDBJ databases">
        <title>Shewanella sp. D4-2 isolated from Dokdo Island.</title>
        <authorList>
            <person name="Baek K."/>
        </authorList>
    </citation>
    <scope>NUCLEOTIDE SEQUENCE [LARGE SCALE GENOMIC DNA]</scope>
    <source>
        <strain evidence="1 2">D4-2</strain>
    </source>
</reference>
<dbReference type="OrthoDB" id="9784998at2"/>
<dbReference type="InterPro" id="IPR021727">
    <property type="entry name" value="DUF3299"/>
</dbReference>
<dbReference type="KEGG" id="smai:EXU30_02585"/>
<sequence>MKNIIIALVVLAAAAAGGYFYYDKPAEKPVVVDKNYQELVWDALMPADELEIILNPPEEIYNIEDGASNDNIDSLQELAKNGGEIGRYYQALTSARVVDSFNNADIKIPGFIVPLVYNEQDKLTEFFIVPYYGACLHMPPPPPNQMLYSKVEEGIDIMASTYSPYWFEGTMAIAMTERDIGSAAYQLDVDTIVPYVEPEVQQ</sequence>
<dbReference type="Proteomes" id="UP000291106">
    <property type="component" value="Chromosome"/>
</dbReference>
<organism evidence="1 2">
    <name type="scientific">Shewanella maritima</name>
    <dbReference type="NCBI Taxonomy" id="2520507"/>
    <lineage>
        <taxon>Bacteria</taxon>
        <taxon>Pseudomonadati</taxon>
        <taxon>Pseudomonadota</taxon>
        <taxon>Gammaproteobacteria</taxon>
        <taxon>Alteromonadales</taxon>
        <taxon>Shewanellaceae</taxon>
        <taxon>Shewanella</taxon>
    </lineage>
</organism>
<dbReference type="EMBL" id="CP036200">
    <property type="protein sequence ID" value="QBF81701.1"/>
    <property type="molecule type" value="Genomic_DNA"/>
</dbReference>
<evidence type="ECO:0000313" key="1">
    <source>
        <dbReference type="EMBL" id="QBF81701.1"/>
    </source>
</evidence>
<dbReference type="RefSeq" id="WP_130597675.1">
    <property type="nucleotide sequence ID" value="NZ_CP036200.1"/>
</dbReference>
<keyword evidence="2" id="KW-1185">Reference proteome</keyword>
<gene>
    <name evidence="1" type="ORF">EXU30_02585</name>
</gene>
<dbReference type="Gene3D" id="2.40.50.870">
    <property type="entry name" value="Protein of unknown function (DUF3299)"/>
    <property type="match status" value="1"/>
</dbReference>
<accession>A0A411PDV0</accession>
<dbReference type="Pfam" id="PF11736">
    <property type="entry name" value="DUF3299"/>
    <property type="match status" value="1"/>
</dbReference>
<protein>
    <submittedName>
        <fullName evidence="1">DUF3299 domain-containing protein</fullName>
    </submittedName>
</protein>
<evidence type="ECO:0000313" key="2">
    <source>
        <dbReference type="Proteomes" id="UP000291106"/>
    </source>
</evidence>
<dbReference type="AlphaFoldDB" id="A0A411PDV0"/>
<proteinExistence type="predicted"/>
<name>A0A411PDV0_9GAMM</name>